<evidence type="ECO:0000313" key="2">
    <source>
        <dbReference type="EMBL" id="KPM34384.1"/>
    </source>
</evidence>
<gene>
    <name evidence="2" type="ORF">AK830_g12188</name>
</gene>
<evidence type="ECO:0000313" key="3">
    <source>
        <dbReference type="Proteomes" id="UP000050424"/>
    </source>
</evidence>
<sequence length="336" mass="37238">MFVTSHYPEPMSEAQRKRAREEEEEDLGNASMSFGEHRNKRVQCLPLRTSPRASQQWLPSSMTPQSSDSDDQQPRSHFSPWSSSLGFSSQPHHDAEMDMMDTISSQAQQHHDRHIANSQPDNANGRMPTPILPSFAAQVRGQQCEWAGPGPTVTALNGVVNLGHQQTGFSDDQCVPRTMAASSPWHAVQNNRRLPSPISEGDDSMSSQHVTSPGMALDMGMPIHQAADLQYMAPQPSPPHAMEHPNAMMDVEAQSPTAADGEEDPTTPSPNRRGHTRSRHTVNNWTWQPGMKKSFSIGYRVDCEKCRLKVPGHFNHIIVSQGSETTIMDPKDHATL</sequence>
<dbReference type="EMBL" id="LKCW01000347">
    <property type="protein sequence ID" value="KPM34384.1"/>
    <property type="molecule type" value="Genomic_DNA"/>
</dbReference>
<proteinExistence type="predicted"/>
<dbReference type="AlphaFoldDB" id="A0A0P7B134"/>
<evidence type="ECO:0000256" key="1">
    <source>
        <dbReference type="SAM" id="MobiDB-lite"/>
    </source>
</evidence>
<feature type="region of interest" description="Disordered" evidence="1">
    <location>
        <begin position="254"/>
        <end position="285"/>
    </location>
</feature>
<feature type="region of interest" description="Disordered" evidence="1">
    <location>
        <begin position="105"/>
        <end position="131"/>
    </location>
</feature>
<reference evidence="2 3" key="1">
    <citation type="submission" date="2015-09" db="EMBL/GenBank/DDBJ databases">
        <title>Draft genome of a European isolate of the apple canker pathogen Neonectria ditissima.</title>
        <authorList>
            <person name="Gomez-Cortecero A."/>
            <person name="Harrison R.J."/>
            <person name="Armitage A.D."/>
        </authorList>
    </citation>
    <scope>NUCLEOTIDE SEQUENCE [LARGE SCALE GENOMIC DNA]</scope>
    <source>
        <strain evidence="2 3">R09/05</strain>
    </source>
</reference>
<organism evidence="2 3">
    <name type="scientific">Neonectria ditissima</name>
    <dbReference type="NCBI Taxonomy" id="78410"/>
    <lineage>
        <taxon>Eukaryota</taxon>
        <taxon>Fungi</taxon>
        <taxon>Dikarya</taxon>
        <taxon>Ascomycota</taxon>
        <taxon>Pezizomycotina</taxon>
        <taxon>Sordariomycetes</taxon>
        <taxon>Hypocreomycetidae</taxon>
        <taxon>Hypocreales</taxon>
        <taxon>Nectriaceae</taxon>
        <taxon>Neonectria</taxon>
    </lineage>
</organism>
<keyword evidence="3" id="KW-1185">Reference proteome</keyword>
<dbReference type="Proteomes" id="UP000050424">
    <property type="component" value="Unassembled WGS sequence"/>
</dbReference>
<feature type="compositionally biased region" description="Low complexity" evidence="1">
    <location>
        <begin position="75"/>
        <end position="89"/>
    </location>
</feature>
<protein>
    <submittedName>
        <fullName evidence="2">Uncharacterized protein</fullName>
    </submittedName>
</protein>
<comment type="caution">
    <text evidence="2">The sequence shown here is derived from an EMBL/GenBank/DDBJ whole genome shotgun (WGS) entry which is preliminary data.</text>
</comment>
<accession>A0A0P7B134</accession>
<name>A0A0P7B134_9HYPO</name>
<feature type="region of interest" description="Disordered" evidence="1">
    <location>
        <begin position="1"/>
        <end position="93"/>
    </location>
</feature>
<dbReference type="OrthoDB" id="2446291at2759"/>